<dbReference type="PIRSF" id="PIRSF009467">
    <property type="entry name" value="Ureas_acces_UreF"/>
    <property type="match status" value="1"/>
</dbReference>
<dbReference type="VEuPathDB" id="FungiDB:PHYBLDRAFT_161623"/>
<protein>
    <recommendedName>
        <fullName evidence="6">Urease accessory protein UreF</fullName>
    </recommendedName>
</protein>
<dbReference type="PANTHER" id="PTHR33620:SF1">
    <property type="entry name" value="UREASE ACCESSORY PROTEIN F"/>
    <property type="match status" value="1"/>
</dbReference>
<proteinExistence type="inferred from homology"/>
<evidence type="ECO:0000256" key="2">
    <source>
        <dbReference type="ARBA" id="ARBA00023186"/>
    </source>
</evidence>
<dbReference type="GO" id="GO:0016151">
    <property type="term" value="F:nickel cation binding"/>
    <property type="evidence" value="ECO:0007669"/>
    <property type="project" value="InterPro"/>
</dbReference>
<dbReference type="AlphaFoldDB" id="A0A163ER65"/>
<dbReference type="PANTHER" id="PTHR33620">
    <property type="entry name" value="UREASE ACCESSORY PROTEIN F"/>
    <property type="match status" value="1"/>
</dbReference>
<dbReference type="FunCoup" id="A0A163ER65">
    <property type="interactions" value="9"/>
</dbReference>
<keyword evidence="5" id="KW-1185">Reference proteome</keyword>
<evidence type="ECO:0000256" key="1">
    <source>
        <dbReference type="ARBA" id="ARBA00022988"/>
    </source>
</evidence>
<evidence type="ECO:0000256" key="3">
    <source>
        <dbReference type="ARBA" id="ARBA00046339"/>
    </source>
</evidence>
<keyword evidence="1" id="KW-0996">Nickel insertion</keyword>
<evidence type="ECO:0000313" key="5">
    <source>
        <dbReference type="Proteomes" id="UP000077315"/>
    </source>
</evidence>
<gene>
    <name evidence="4" type="ORF">PHYBLDRAFT_161623</name>
</gene>
<organism evidence="4 5">
    <name type="scientific">Phycomyces blakesleeanus (strain ATCC 8743b / DSM 1359 / FGSC 10004 / NBRC 33097 / NRRL 1555)</name>
    <dbReference type="NCBI Taxonomy" id="763407"/>
    <lineage>
        <taxon>Eukaryota</taxon>
        <taxon>Fungi</taxon>
        <taxon>Fungi incertae sedis</taxon>
        <taxon>Mucoromycota</taxon>
        <taxon>Mucoromycotina</taxon>
        <taxon>Mucoromycetes</taxon>
        <taxon>Mucorales</taxon>
        <taxon>Phycomycetaceae</taxon>
        <taxon>Phycomyces</taxon>
    </lineage>
</organism>
<dbReference type="Gene3D" id="1.10.4190.10">
    <property type="entry name" value="Urease accessory protein UreF"/>
    <property type="match status" value="1"/>
</dbReference>
<dbReference type="InParanoid" id="A0A163ER65"/>
<accession>A0A163ER65</accession>
<name>A0A163ER65_PHYB8</name>
<dbReference type="EMBL" id="KV440971">
    <property type="protein sequence ID" value="OAD80990.1"/>
    <property type="molecule type" value="Genomic_DNA"/>
</dbReference>
<dbReference type="Proteomes" id="UP000077315">
    <property type="component" value="Unassembled WGS sequence"/>
</dbReference>
<keyword evidence="2" id="KW-0143">Chaperone</keyword>
<dbReference type="InterPro" id="IPR002639">
    <property type="entry name" value="UreF"/>
</dbReference>
<sequence>MNTSLPFVSNETSSWLLYILTDSALPTGGFVASSGLEATYQAGLLTADNLSDFVTTSAHSYAWQTNGFVRAGWEAPDDANPISQLEESDSICDAVMVANTVARRASLAQGVAMLTLYLKCFTKNATPDGVKVVKSWKNKIRAGQTDGHFSVCFGLICRYLDVDLENTLHLWLYLFTRSLYSSAVRLNIIGPYEAQRLLLDSRGSVEKIVKKTKDVTVDNCCQTNPLLDVCQGMHDRLYSRLFNS</sequence>
<dbReference type="GeneID" id="28995343"/>
<dbReference type="OrthoDB" id="2550922at2759"/>
<dbReference type="Pfam" id="PF01730">
    <property type="entry name" value="UreF"/>
    <property type="match status" value="1"/>
</dbReference>
<evidence type="ECO:0000313" key="4">
    <source>
        <dbReference type="EMBL" id="OAD80990.1"/>
    </source>
</evidence>
<dbReference type="InterPro" id="IPR038277">
    <property type="entry name" value="UreF_sf"/>
</dbReference>
<comment type="similarity">
    <text evidence="3">Belongs to the UreF family.</text>
</comment>
<dbReference type="STRING" id="763407.A0A163ER65"/>
<reference evidence="5" key="1">
    <citation type="submission" date="2015-06" db="EMBL/GenBank/DDBJ databases">
        <title>Expansion of signal transduction pathways in fungi by whole-genome duplication.</title>
        <authorList>
            <consortium name="DOE Joint Genome Institute"/>
            <person name="Corrochano L.M."/>
            <person name="Kuo A."/>
            <person name="Marcet-Houben M."/>
            <person name="Polaino S."/>
            <person name="Salamov A."/>
            <person name="Villalobos J.M."/>
            <person name="Alvarez M.I."/>
            <person name="Avalos J."/>
            <person name="Benito E.P."/>
            <person name="Benoit I."/>
            <person name="Burger G."/>
            <person name="Camino L.P."/>
            <person name="Canovas D."/>
            <person name="Cerda-Olmedo E."/>
            <person name="Cheng J.-F."/>
            <person name="Dominguez A."/>
            <person name="Elias M."/>
            <person name="Eslava A.P."/>
            <person name="Glaser F."/>
            <person name="Grimwood J."/>
            <person name="Gutierrez G."/>
            <person name="Heitman J."/>
            <person name="Henrissat B."/>
            <person name="Iturriaga E.A."/>
            <person name="Lang B.F."/>
            <person name="Lavin J.L."/>
            <person name="Lee S."/>
            <person name="Li W."/>
            <person name="Lindquist E."/>
            <person name="Lopez-Garcia S."/>
            <person name="Luque E.M."/>
            <person name="Marcos A.T."/>
            <person name="Martin J."/>
            <person name="McCluskey K."/>
            <person name="Medina H.R."/>
            <person name="Miralles-Duran A."/>
            <person name="Miyazaki A."/>
            <person name="Munoz-Torres E."/>
            <person name="Oguiza J.A."/>
            <person name="Ohm R."/>
            <person name="Olmedo M."/>
            <person name="Orejas M."/>
            <person name="Ortiz-Castellanos L."/>
            <person name="Pisabarro A.G."/>
            <person name="Rodriguez-Romero J."/>
            <person name="Ruiz-Herrera J."/>
            <person name="Ruiz-Vazquez R."/>
            <person name="Sanz C."/>
            <person name="Schackwitz W."/>
            <person name="Schmutz J."/>
            <person name="Shahriari M."/>
            <person name="Shelest E."/>
            <person name="Silva-Franco F."/>
            <person name="Soanes D."/>
            <person name="Syed K."/>
            <person name="Tagua V.G."/>
            <person name="Talbot N.J."/>
            <person name="Thon M."/>
            <person name="De vries R.P."/>
            <person name="Wiebenga A."/>
            <person name="Yadav J.S."/>
            <person name="Braun E.L."/>
            <person name="Baker S."/>
            <person name="Garre V."/>
            <person name="Horwitz B."/>
            <person name="Torres-Martinez S."/>
            <person name="Idnurm A."/>
            <person name="Herrera-Estrella A."/>
            <person name="Gabaldon T."/>
            <person name="Grigoriev I.V."/>
        </authorList>
    </citation>
    <scope>NUCLEOTIDE SEQUENCE [LARGE SCALE GENOMIC DNA]</scope>
    <source>
        <strain evidence="5">NRRL 1555(-)</strain>
    </source>
</reference>
<evidence type="ECO:0008006" key="6">
    <source>
        <dbReference type="Google" id="ProtNLM"/>
    </source>
</evidence>
<dbReference type="RefSeq" id="XP_018299030.1">
    <property type="nucleotide sequence ID" value="XM_018434437.1"/>
</dbReference>